<dbReference type="Proteomes" id="UP001500393">
    <property type="component" value="Unassembled WGS sequence"/>
</dbReference>
<dbReference type="PANTHER" id="PTHR43798">
    <property type="entry name" value="MONOACYLGLYCEROL LIPASE"/>
    <property type="match status" value="1"/>
</dbReference>
<reference evidence="3 4" key="1">
    <citation type="journal article" date="2019" name="Int. J. Syst. Evol. Microbiol.">
        <title>The Global Catalogue of Microorganisms (GCM) 10K type strain sequencing project: providing services to taxonomists for standard genome sequencing and annotation.</title>
        <authorList>
            <consortium name="The Broad Institute Genomics Platform"/>
            <consortium name="The Broad Institute Genome Sequencing Center for Infectious Disease"/>
            <person name="Wu L."/>
            <person name="Ma J."/>
        </authorList>
    </citation>
    <scope>NUCLEOTIDE SEQUENCE [LARGE SCALE GENOMIC DNA]</scope>
    <source>
        <strain evidence="3 4">JCM 14969</strain>
    </source>
</reference>
<comment type="caution">
    <text evidence="3">The sequence shown here is derived from an EMBL/GenBank/DDBJ whole genome shotgun (WGS) entry which is preliminary data.</text>
</comment>
<dbReference type="Gene3D" id="3.40.50.1820">
    <property type="entry name" value="alpha/beta hydrolase"/>
    <property type="match status" value="1"/>
</dbReference>
<proteinExistence type="predicted"/>
<evidence type="ECO:0000313" key="4">
    <source>
        <dbReference type="Proteomes" id="UP001500393"/>
    </source>
</evidence>
<dbReference type="InterPro" id="IPR050266">
    <property type="entry name" value="AB_hydrolase_sf"/>
</dbReference>
<sequence>MRSRVVAVAVAGLVLGLVPGVAEASGVRCEEVRIPVALGAGKPVDAEVTGTLCRPRGRDRGVLQVLIPGGGYDRNYWTWRGDPRGPSYVEAMNRAGYPTFALDRIGTGQSSAPPSGSFAPDSQTFTIHQVLRALRSQYERIVLVGNSLGSTISRMIAVHHPEDADGLILTGESSTPNWPVFEQLGADYITAAEHPLLVRRNLDSGYGVLRPGVRRGWFYYGPTAANSVVARDEANPEPDVFPTDPEFGSVALNRQIKVPVLVVVGSHDRLICGTGASDCSSSAALLAGERPYYATDLAALVVPNTGHVLNLHRTAPTFYPHLAHWTNQHLN</sequence>
<dbReference type="InterPro" id="IPR000073">
    <property type="entry name" value="AB_hydrolase_1"/>
</dbReference>
<protein>
    <submittedName>
        <fullName evidence="3">Alpha/beta hydrolase</fullName>
    </submittedName>
</protein>
<evidence type="ECO:0000313" key="3">
    <source>
        <dbReference type="EMBL" id="GAA1597321.1"/>
    </source>
</evidence>
<feature type="domain" description="AB hydrolase-1" evidence="2">
    <location>
        <begin position="65"/>
        <end position="313"/>
    </location>
</feature>
<name>A0ABN2E7B9_9ACTN</name>
<dbReference type="Pfam" id="PF12697">
    <property type="entry name" value="Abhydrolase_6"/>
    <property type="match status" value="1"/>
</dbReference>
<organism evidence="3 4">
    <name type="scientific">Kribbella sancticallisti</name>
    <dbReference type="NCBI Taxonomy" id="460087"/>
    <lineage>
        <taxon>Bacteria</taxon>
        <taxon>Bacillati</taxon>
        <taxon>Actinomycetota</taxon>
        <taxon>Actinomycetes</taxon>
        <taxon>Propionibacteriales</taxon>
        <taxon>Kribbellaceae</taxon>
        <taxon>Kribbella</taxon>
    </lineage>
</organism>
<accession>A0ABN2E7B9</accession>
<dbReference type="RefSeq" id="WP_344219635.1">
    <property type="nucleotide sequence ID" value="NZ_BAAAOS010000047.1"/>
</dbReference>
<dbReference type="PANTHER" id="PTHR43798:SF31">
    <property type="entry name" value="AB HYDROLASE SUPERFAMILY PROTEIN YCLE"/>
    <property type="match status" value="1"/>
</dbReference>
<dbReference type="SUPFAM" id="SSF53474">
    <property type="entry name" value="alpha/beta-Hydrolases"/>
    <property type="match status" value="1"/>
</dbReference>
<dbReference type="InterPro" id="IPR029058">
    <property type="entry name" value="AB_hydrolase_fold"/>
</dbReference>
<evidence type="ECO:0000256" key="1">
    <source>
        <dbReference type="ARBA" id="ARBA00022801"/>
    </source>
</evidence>
<dbReference type="PRINTS" id="PR00111">
    <property type="entry name" value="ABHYDROLASE"/>
</dbReference>
<dbReference type="GO" id="GO:0016787">
    <property type="term" value="F:hydrolase activity"/>
    <property type="evidence" value="ECO:0007669"/>
    <property type="project" value="UniProtKB-KW"/>
</dbReference>
<dbReference type="EMBL" id="BAAAOS010000047">
    <property type="protein sequence ID" value="GAA1597321.1"/>
    <property type="molecule type" value="Genomic_DNA"/>
</dbReference>
<keyword evidence="4" id="KW-1185">Reference proteome</keyword>
<evidence type="ECO:0000259" key="2">
    <source>
        <dbReference type="Pfam" id="PF12697"/>
    </source>
</evidence>
<gene>
    <name evidence="3" type="ORF">GCM10009789_59080</name>
</gene>
<keyword evidence="1 3" id="KW-0378">Hydrolase</keyword>